<sequence length="327" mass="37809">MVPLFNQTRTGIANRKFHEIRDYLERLFEPGFLAERLGRRIGPYLSWFNVGPILWLLGVRPIEDSPLHRPLRSWGYFVYRYFGDQPLREVIDPAALPDSVATQGLFLHHLWSRRTFSWSSRRLSVRALLEPYRDWAKTQLRQHVEDQLGLLVEAMRKGYAVYTTPEGRITEDGRMTRFRASWHAVASAEPSAVRVLATTYDAFVPGRLRMWTVLEKPRRPDRLDLSVSMARPITASHVAAQVWKTQLAPHGQLLSDALTVYQALPPTAVLAEDLRRQPSRILKDRLDFLWTKTSAGKSGVTDRRFPGVNDLVNYYQNQMDEILTDLR</sequence>
<comment type="caution">
    <text evidence="1">The sequence shown here is derived from an EMBL/GenBank/DDBJ whole genome shotgun (WGS) entry which is preliminary data.</text>
</comment>
<evidence type="ECO:0000313" key="2">
    <source>
        <dbReference type="Proteomes" id="UP000533476"/>
    </source>
</evidence>
<evidence type="ECO:0000313" key="1">
    <source>
        <dbReference type="EMBL" id="NMP23026.1"/>
    </source>
</evidence>
<organism evidence="1 2">
    <name type="scientific">Sulfobacillus harzensis</name>
    <dbReference type="NCBI Taxonomy" id="2729629"/>
    <lineage>
        <taxon>Bacteria</taxon>
        <taxon>Bacillati</taxon>
        <taxon>Bacillota</taxon>
        <taxon>Clostridia</taxon>
        <taxon>Eubacteriales</taxon>
        <taxon>Clostridiales Family XVII. Incertae Sedis</taxon>
        <taxon>Sulfobacillus</taxon>
    </lineage>
</organism>
<reference evidence="1 2" key="1">
    <citation type="submission" date="2020-04" db="EMBL/GenBank/DDBJ databases">
        <authorList>
            <person name="Zhang R."/>
            <person name="Schippers A."/>
        </authorList>
    </citation>
    <scope>NUCLEOTIDE SEQUENCE [LARGE SCALE GENOMIC DNA]</scope>
    <source>
        <strain evidence="1 2">DSM 109850</strain>
    </source>
</reference>
<dbReference type="RefSeq" id="WP_169099909.1">
    <property type="nucleotide sequence ID" value="NZ_JABBVZ010000037.1"/>
</dbReference>
<dbReference type="EMBL" id="JABBVZ010000037">
    <property type="protein sequence ID" value="NMP23026.1"/>
    <property type="molecule type" value="Genomic_DNA"/>
</dbReference>
<gene>
    <name evidence="1" type="ORF">HIJ39_11770</name>
</gene>
<protein>
    <submittedName>
        <fullName evidence="1">Uncharacterized protein</fullName>
    </submittedName>
</protein>
<keyword evidence="2" id="KW-1185">Reference proteome</keyword>
<dbReference type="AlphaFoldDB" id="A0A7Y0Q3J0"/>
<dbReference type="Proteomes" id="UP000533476">
    <property type="component" value="Unassembled WGS sequence"/>
</dbReference>
<accession>A0A7Y0Q3J0</accession>
<name>A0A7Y0Q3J0_9FIRM</name>
<proteinExistence type="predicted"/>